<proteinExistence type="predicted"/>
<keyword evidence="3" id="KW-1185">Reference proteome</keyword>
<sequence length="91" mass="9633">MPNRLAARIRIPAHLVSIIDAGGAEKTSHPNKKVIFVWSSACCRAVEISAIHVDNDPSGRAAPALLRATGAREPGRSSDSLNHSLNALTEP</sequence>
<name>A0ABR7PPE6_9BURK</name>
<gene>
    <name evidence="2" type="ORF">F6X42_16475</name>
</gene>
<reference evidence="2 3" key="1">
    <citation type="submission" date="2019-09" db="EMBL/GenBank/DDBJ databases">
        <title>Paraburkholderia podalyriae sp. nov., A South African Podalyria-associated rhizobium.</title>
        <authorList>
            <person name="Mavima L."/>
            <person name="Beukes C.W."/>
            <person name="Palmer M."/>
            <person name="De Meyer S.E."/>
            <person name="James E.K."/>
            <person name="Maluk M."/>
            <person name="Avontuur J.R."/>
            <person name="Chan W.Y."/>
            <person name="Venter S.N."/>
            <person name="Steenkamp E.T."/>
        </authorList>
    </citation>
    <scope>NUCLEOTIDE SEQUENCE [LARGE SCALE GENOMIC DNA]</scope>
    <source>
        <strain evidence="2 3">WC7.3b</strain>
    </source>
</reference>
<evidence type="ECO:0000313" key="3">
    <source>
        <dbReference type="Proteomes" id="UP000736373"/>
    </source>
</evidence>
<feature type="region of interest" description="Disordered" evidence="1">
    <location>
        <begin position="70"/>
        <end position="91"/>
    </location>
</feature>
<dbReference type="EMBL" id="VZQQ01000012">
    <property type="protein sequence ID" value="MBC8748146.1"/>
    <property type="molecule type" value="Genomic_DNA"/>
</dbReference>
<evidence type="ECO:0000256" key="1">
    <source>
        <dbReference type="SAM" id="MobiDB-lite"/>
    </source>
</evidence>
<dbReference type="RefSeq" id="WP_187635207.1">
    <property type="nucleotide sequence ID" value="NZ_VZQQ01000012.1"/>
</dbReference>
<comment type="caution">
    <text evidence="2">The sequence shown here is derived from an EMBL/GenBank/DDBJ whole genome shotgun (WGS) entry which is preliminary data.</text>
</comment>
<organism evidence="2 3">
    <name type="scientific">Paraburkholderia podalyriae</name>
    <dbReference type="NCBI Taxonomy" id="1938811"/>
    <lineage>
        <taxon>Bacteria</taxon>
        <taxon>Pseudomonadati</taxon>
        <taxon>Pseudomonadota</taxon>
        <taxon>Betaproteobacteria</taxon>
        <taxon>Burkholderiales</taxon>
        <taxon>Burkholderiaceae</taxon>
        <taxon>Paraburkholderia</taxon>
    </lineage>
</organism>
<accession>A0ABR7PPE6</accession>
<evidence type="ECO:0000313" key="2">
    <source>
        <dbReference type="EMBL" id="MBC8748146.1"/>
    </source>
</evidence>
<feature type="compositionally biased region" description="Polar residues" evidence="1">
    <location>
        <begin position="77"/>
        <end position="91"/>
    </location>
</feature>
<dbReference type="Proteomes" id="UP000736373">
    <property type="component" value="Unassembled WGS sequence"/>
</dbReference>
<protein>
    <submittedName>
        <fullName evidence="2">Uncharacterized protein</fullName>
    </submittedName>
</protein>